<dbReference type="Pfam" id="PF18029">
    <property type="entry name" value="Glyoxalase_6"/>
    <property type="match status" value="1"/>
</dbReference>
<dbReference type="PANTHER" id="PTHR35908:SF1">
    <property type="entry name" value="CONSERVED PROTEIN"/>
    <property type="match status" value="1"/>
</dbReference>
<proteinExistence type="predicted"/>
<evidence type="ECO:0000259" key="1">
    <source>
        <dbReference type="Pfam" id="PF18029"/>
    </source>
</evidence>
<dbReference type="InterPro" id="IPR041581">
    <property type="entry name" value="Glyoxalase_6"/>
</dbReference>
<dbReference type="EMBL" id="BOPH01000127">
    <property type="protein sequence ID" value="GIJ73963.1"/>
    <property type="molecule type" value="Genomic_DNA"/>
</dbReference>
<dbReference type="SUPFAM" id="SSF54593">
    <property type="entry name" value="Glyoxalase/Bleomycin resistance protein/Dihydroxybiphenyl dioxygenase"/>
    <property type="match status" value="1"/>
</dbReference>
<protein>
    <recommendedName>
        <fullName evidence="1">Glyoxalase-like domain-containing protein</fullName>
    </recommendedName>
</protein>
<dbReference type="PANTHER" id="PTHR35908">
    <property type="entry name" value="HYPOTHETICAL FUSION PROTEIN"/>
    <property type="match status" value="1"/>
</dbReference>
<organism evidence="2 3">
    <name type="scientific">Virgisporangium ochraceum</name>
    <dbReference type="NCBI Taxonomy" id="65505"/>
    <lineage>
        <taxon>Bacteria</taxon>
        <taxon>Bacillati</taxon>
        <taxon>Actinomycetota</taxon>
        <taxon>Actinomycetes</taxon>
        <taxon>Micromonosporales</taxon>
        <taxon>Micromonosporaceae</taxon>
        <taxon>Virgisporangium</taxon>
    </lineage>
</organism>
<dbReference type="RefSeq" id="WP_203933776.1">
    <property type="nucleotide sequence ID" value="NZ_BOPH01000127.1"/>
</dbReference>
<evidence type="ECO:0000313" key="2">
    <source>
        <dbReference type="EMBL" id="GIJ73963.1"/>
    </source>
</evidence>
<accession>A0A8J4EGR6</accession>
<sequence>MVSFIRNVSFDCSDPYALARFWSAVVGHPVHPECAPGDAQVVIEPPDGPRLFFQAVPEDKVAKNRMHVCLQPTGTGRDAEIDRLLALGATMAADHRDSGWAVLRDPAGNEFCLTRSSAERRSWVVWRQDDNGNRFEVDRFATREEAEKVAATMEARGHKQLYWVAPVE</sequence>
<dbReference type="Gene3D" id="3.10.180.10">
    <property type="entry name" value="2,3-Dihydroxybiphenyl 1,2-Dioxygenase, domain 1"/>
    <property type="match status" value="1"/>
</dbReference>
<keyword evidence="3" id="KW-1185">Reference proteome</keyword>
<dbReference type="Proteomes" id="UP000635606">
    <property type="component" value="Unassembled WGS sequence"/>
</dbReference>
<dbReference type="AlphaFoldDB" id="A0A8J4EGR6"/>
<gene>
    <name evidence="2" type="ORF">Voc01_088800</name>
</gene>
<name>A0A8J4EGR6_9ACTN</name>
<reference evidence="2" key="1">
    <citation type="submission" date="2021-01" db="EMBL/GenBank/DDBJ databases">
        <title>Whole genome shotgun sequence of Virgisporangium ochraceum NBRC 16418.</title>
        <authorList>
            <person name="Komaki H."/>
            <person name="Tamura T."/>
        </authorList>
    </citation>
    <scope>NUCLEOTIDE SEQUENCE</scope>
    <source>
        <strain evidence="2">NBRC 16418</strain>
    </source>
</reference>
<comment type="caution">
    <text evidence="2">The sequence shown here is derived from an EMBL/GenBank/DDBJ whole genome shotgun (WGS) entry which is preliminary data.</text>
</comment>
<evidence type="ECO:0000313" key="3">
    <source>
        <dbReference type="Proteomes" id="UP000635606"/>
    </source>
</evidence>
<dbReference type="InterPro" id="IPR029068">
    <property type="entry name" value="Glyas_Bleomycin-R_OHBP_Dase"/>
</dbReference>
<feature type="domain" description="Glyoxalase-like" evidence="1">
    <location>
        <begin position="8"/>
        <end position="114"/>
    </location>
</feature>